<comment type="caution">
    <text evidence="1">The sequence shown here is derived from an EMBL/GenBank/DDBJ whole genome shotgun (WGS) entry which is preliminary data.</text>
</comment>
<dbReference type="EMBL" id="BMYX01000015">
    <property type="protein sequence ID" value="GGY20723.1"/>
    <property type="molecule type" value="Genomic_DNA"/>
</dbReference>
<dbReference type="InterPro" id="IPR008912">
    <property type="entry name" value="Uncharacterised_CoxE"/>
</dbReference>
<reference evidence="1" key="1">
    <citation type="journal article" date="2014" name="Int. J. Syst. Evol. Microbiol.">
        <title>Complete genome sequence of Corynebacterium casei LMG S-19264T (=DSM 44701T), isolated from a smear-ripened cheese.</title>
        <authorList>
            <consortium name="US DOE Joint Genome Institute (JGI-PGF)"/>
            <person name="Walter F."/>
            <person name="Albersmeier A."/>
            <person name="Kalinowski J."/>
            <person name="Ruckert C."/>
        </authorList>
    </citation>
    <scope>NUCLEOTIDE SEQUENCE</scope>
    <source>
        <strain evidence="1">KCTC 32182</strain>
    </source>
</reference>
<protein>
    <submittedName>
        <fullName evidence="1">VWA domain-containing protein</fullName>
    </submittedName>
</protein>
<accession>A0A918P4V3</accession>
<evidence type="ECO:0000313" key="2">
    <source>
        <dbReference type="Proteomes" id="UP000645257"/>
    </source>
</evidence>
<keyword evidence="2" id="KW-1185">Reference proteome</keyword>
<dbReference type="Pfam" id="PF05762">
    <property type="entry name" value="VWA_CoxE"/>
    <property type="match status" value="1"/>
</dbReference>
<name>A0A918P4V3_9NEIS</name>
<dbReference type="PANTHER" id="PTHR39338">
    <property type="entry name" value="BLL5662 PROTEIN-RELATED"/>
    <property type="match status" value="1"/>
</dbReference>
<dbReference type="AlphaFoldDB" id="A0A918P4V3"/>
<reference evidence="1" key="2">
    <citation type="submission" date="2020-09" db="EMBL/GenBank/DDBJ databases">
        <authorList>
            <person name="Sun Q."/>
            <person name="Kim S."/>
        </authorList>
    </citation>
    <scope>NUCLEOTIDE SEQUENCE</scope>
    <source>
        <strain evidence="1">KCTC 32182</strain>
    </source>
</reference>
<proteinExistence type="predicted"/>
<organism evidence="1 2">
    <name type="scientific">Paludibacterium paludis</name>
    <dbReference type="NCBI Taxonomy" id="1225769"/>
    <lineage>
        <taxon>Bacteria</taxon>
        <taxon>Pseudomonadati</taxon>
        <taxon>Pseudomonadota</taxon>
        <taxon>Betaproteobacteria</taxon>
        <taxon>Neisseriales</taxon>
        <taxon>Chromobacteriaceae</taxon>
        <taxon>Paludibacterium</taxon>
    </lineage>
</organism>
<sequence>MLINFFFALRDADIPVSLREFLTLLEALKRQVAFGSLESFYFLARTCLVKDERHFDRFDRVFGHVFHGAELNLEDLARELPEEWLKKQIEKYLTDEEKARIDALGYDKLMETLRERLREQQERHQGGNRWIGTGGTSPFGAFGYNPEGIRIGQDTSRHRRAVKVWDKREFRNLDDSVELGTRNIKVALKRLREFARDGAAEELDLEATIGATAKNAGLLDIRLRPEMHNAVKVLVLFDIGGSMDDHIRVCEELFSAARSEFKHLEYYYFHNCVYETVWKDNQRRHGHTLSTLELIRTYGEDYKLILVGDATMSPYEIAYPGGSVEHMNEEAGAVWLGRLLAHFRHAIWLNPVAEGYWDYTPSVKMIRELMGDRHYPLTLDGINRAMKHLKRPRA</sequence>
<gene>
    <name evidence="1" type="ORF">GCM10011289_25440</name>
</gene>
<evidence type="ECO:0000313" key="1">
    <source>
        <dbReference type="EMBL" id="GGY20723.1"/>
    </source>
</evidence>
<dbReference type="Proteomes" id="UP000645257">
    <property type="component" value="Unassembled WGS sequence"/>
</dbReference>
<dbReference type="RefSeq" id="WP_189534893.1">
    <property type="nucleotide sequence ID" value="NZ_BMYX01000015.1"/>
</dbReference>
<dbReference type="PANTHER" id="PTHR39338:SF7">
    <property type="entry name" value="BLL6692 PROTEIN"/>
    <property type="match status" value="1"/>
</dbReference>